<dbReference type="InterPro" id="IPR036390">
    <property type="entry name" value="WH_DNA-bd_sf"/>
</dbReference>
<proteinExistence type="predicted"/>
<evidence type="ECO:0000259" key="2">
    <source>
        <dbReference type="PROSITE" id="PS50995"/>
    </source>
</evidence>
<dbReference type="Gene3D" id="1.10.10.10">
    <property type="entry name" value="Winged helix-like DNA-binding domain superfamily/Winged helix DNA-binding domain"/>
    <property type="match status" value="1"/>
</dbReference>
<evidence type="ECO:0000313" key="4">
    <source>
        <dbReference type="Proteomes" id="UP001499959"/>
    </source>
</evidence>
<accession>A0ABP9BTK2</accession>
<dbReference type="PANTHER" id="PTHR33164:SF43">
    <property type="entry name" value="HTH-TYPE TRANSCRIPTIONAL REPRESSOR YETL"/>
    <property type="match status" value="1"/>
</dbReference>
<gene>
    <name evidence="3" type="ORF">GCM10023307_27900</name>
</gene>
<dbReference type="PROSITE" id="PS50995">
    <property type="entry name" value="HTH_MARR_2"/>
    <property type="match status" value="1"/>
</dbReference>
<evidence type="ECO:0000256" key="1">
    <source>
        <dbReference type="SAM" id="MobiDB-lite"/>
    </source>
</evidence>
<name>A0ABP9BTK2_9GAMM</name>
<dbReference type="PANTHER" id="PTHR33164">
    <property type="entry name" value="TRANSCRIPTIONAL REGULATOR, MARR FAMILY"/>
    <property type="match status" value="1"/>
</dbReference>
<dbReference type="SUPFAM" id="SSF46785">
    <property type="entry name" value="Winged helix' DNA-binding domain"/>
    <property type="match status" value="1"/>
</dbReference>
<comment type="caution">
    <text evidence="3">The sequence shown here is derived from an EMBL/GenBank/DDBJ whole genome shotgun (WGS) entry which is preliminary data.</text>
</comment>
<protein>
    <submittedName>
        <fullName evidence="3">MarR family transcriptional regulator</fullName>
    </submittedName>
</protein>
<dbReference type="PRINTS" id="PR00598">
    <property type="entry name" value="HTHMARR"/>
</dbReference>
<feature type="domain" description="HTH marR-type" evidence="2">
    <location>
        <begin position="26"/>
        <end position="159"/>
    </location>
</feature>
<organism evidence="3 4">
    <name type="scientific">Lysobacter hankyongensis</name>
    <dbReference type="NCBI Taxonomy" id="1176535"/>
    <lineage>
        <taxon>Bacteria</taxon>
        <taxon>Pseudomonadati</taxon>
        <taxon>Pseudomonadota</taxon>
        <taxon>Gammaproteobacteria</taxon>
        <taxon>Lysobacterales</taxon>
        <taxon>Lysobacteraceae</taxon>
        <taxon>Lysobacter</taxon>
    </lineage>
</organism>
<dbReference type="EMBL" id="BAABJE010000014">
    <property type="protein sequence ID" value="GAA4799951.1"/>
    <property type="molecule type" value="Genomic_DNA"/>
</dbReference>
<dbReference type="InterPro" id="IPR000835">
    <property type="entry name" value="HTH_MarR-typ"/>
</dbReference>
<dbReference type="Proteomes" id="UP001499959">
    <property type="component" value="Unassembled WGS sequence"/>
</dbReference>
<keyword evidence="4" id="KW-1185">Reference proteome</keyword>
<dbReference type="InterPro" id="IPR011991">
    <property type="entry name" value="ArsR-like_HTH"/>
</dbReference>
<feature type="region of interest" description="Disordered" evidence="1">
    <location>
        <begin position="1"/>
        <end position="23"/>
    </location>
</feature>
<sequence length="166" mass="18646">MHVMNDATKPPKDAADSLGQDPSRSGSQLGLLFKQVRDAMWARMAHELSLAGHELTFSQYIALKRLSEGEASATELARATELNPGAITRLLDRLEEKGFTQRIADPEDRRALRVTLTEAGRLIWADIHRCGLRVRACALEGMSDEEQQRLLRQLAQVRDNLNREDV</sequence>
<dbReference type="SMART" id="SM00347">
    <property type="entry name" value="HTH_MARR"/>
    <property type="match status" value="1"/>
</dbReference>
<evidence type="ECO:0000313" key="3">
    <source>
        <dbReference type="EMBL" id="GAA4799951.1"/>
    </source>
</evidence>
<dbReference type="CDD" id="cd00090">
    <property type="entry name" value="HTH_ARSR"/>
    <property type="match status" value="1"/>
</dbReference>
<dbReference type="InterPro" id="IPR039422">
    <property type="entry name" value="MarR/SlyA-like"/>
</dbReference>
<dbReference type="InterPro" id="IPR036388">
    <property type="entry name" value="WH-like_DNA-bd_sf"/>
</dbReference>
<reference evidence="4" key="1">
    <citation type="journal article" date="2019" name="Int. J. Syst. Evol. Microbiol.">
        <title>The Global Catalogue of Microorganisms (GCM) 10K type strain sequencing project: providing services to taxonomists for standard genome sequencing and annotation.</title>
        <authorList>
            <consortium name="The Broad Institute Genomics Platform"/>
            <consortium name="The Broad Institute Genome Sequencing Center for Infectious Disease"/>
            <person name="Wu L."/>
            <person name="Ma J."/>
        </authorList>
    </citation>
    <scope>NUCLEOTIDE SEQUENCE [LARGE SCALE GENOMIC DNA]</scope>
    <source>
        <strain evidence="4">JCM 18204</strain>
    </source>
</reference>
<dbReference type="Pfam" id="PF01047">
    <property type="entry name" value="MarR"/>
    <property type="match status" value="1"/>
</dbReference>